<reference evidence="2 3" key="1">
    <citation type="submission" date="2022-09" db="EMBL/GenBank/DDBJ databases">
        <title>New species of Phenylobacterium.</title>
        <authorList>
            <person name="Mieszkin S."/>
        </authorList>
    </citation>
    <scope>NUCLEOTIDE SEQUENCE [LARGE SCALE GENOMIC DNA]</scope>
    <source>
        <strain evidence="2 3">HK31-G</strain>
    </source>
</reference>
<name>A0ABW6CIV9_9CAUL</name>
<feature type="chain" id="PRO_5046794595" evidence="1">
    <location>
        <begin position="18"/>
        <end position="282"/>
    </location>
</feature>
<dbReference type="EMBL" id="JAOTJD010000003">
    <property type="protein sequence ID" value="MFD3262859.1"/>
    <property type="molecule type" value="Genomic_DNA"/>
</dbReference>
<dbReference type="SUPFAM" id="SSF53850">
    <property type="entry name" value="Periplasmic binding protein-like II"/>
    <property type="match status" value="1"/>
</dbReference>
<keyword evidence="3" id="KW-1185">Reference proteome</keyword>
<dbReference type="Gene3D" id="3.40.190.10">
    <property type="entry name" value="Periplasmic binding protein-like II"/>
    <property type="match status" value="2"/>
</dbReference>
<evidence type="ECO:0000313" key="2">
    <source>
        <dbReference type="EMBL" id="MFD3262859.1"/>
    </source>
</evidence>
<comment type="caution">
    <text evidence="2">The sequence shown here is derived from an EMBL/GenBank/DDBJ whole genome shotgun (WGS) entry which is preliminary data.</text>
</comment>
<dbReference type="Proteomes" id="UP001598130">
    <property type="component" value="Unassembled WGS sequence"/>
</dbReference>
<sequence>MRKILLAVSAIVLVAAADKPPATSLRIAAVTPTAGPCAPLDATAAPGEKAYYDHLAKRLDVKVLKCPVADQAAAAAALAAGSLDMALLDPVSFAPVAATTRAILTIRPEGGLNRIPVVVAAPAAGPVKRLEDLRGKTLAFGGSMPAARALPSRVLAERGFGVDVLKAEVAAADAADALDKLRSGEADAIVLHAAAWQRLCMPDDPKAKPLCSDLKVLLKARPQAAQAIVVRKDIANETRYRLIGIHMPMHLENRAAFTWASSWTPKAAEFEPTEALALVATR</sequence>
<evidence type="ECO:0000313" key="3">
    <source>
        <dbReference type="Proteomes" id="UP001598130"/>
    </source>
</evidence>
<evidence type="ECO:0000256" key="1">
    <source>
        <dbReference type="SAM" id="SignalP"/>
    </source>
</evidence>
<dbReference type="Pfam" id="PF12974">
    <property type="entry name" value="Phosphonate-bd"/>
    <property type="match status" value="1"/>
</dbReference>
<feature type="signal peptide" evidence="1">
    <location>
        <begin position="1"/>
        <end position="17"/>
    </location>
</feature>
<keyword evidence="1" id="KW-0732">Signal</keyword>
<organism evidence="2 3">
    <name type="scientific">Phenylobacterium ferrooxidans</name>
    <dbReference type="NCBI Taxonomy" id="2982689"/>
    <lineage>
        <taxon>Bacteria</taxon>
        <taxon>Pseudomonadati</taxon>
        <taxon>Pseudomonadota</taxon>
        <taxon>Alphaproteobacteria</taxon>
        <taxon>Caulobacterales</taxon>
        <taxon>Caulobacteraceae</taxon>
        <taxon>Phenylobacterium</taxon>
    </lineage>
</organism>
<dbReference type="RefSeq" id="WP_377367347.1">
    <property type="nucleotide sequence ID" value="NZ_JAOTJD010000003.1"/>
</dbReference>
<proteinExistence type="predicted"/>
<gene>
    <name evidence="2" type="ORF">OCL97_02640</name>
</gene>
<accession>A0ABW6CIV9</accession>
<protein>
    <submittedName>
        <fullName evidence="2">Phosphate/phosphite/phosphonate ABC transporter substrate-binding protein</fullName>
    </submittedName>
</protein>